<dbReference type="EMBL" id="JAQSIO010000002">
    <property type="protein sequence ID" value="MDD0814566.1"/>
    <property type="molecule type" value="Genomic_DNA"/>
</dbReference>
<dbReference type="InterPro" id="IPR036388">
    <property type="entry name" value="WH-like_DNA-bd_sf"/>
</dbReference>
<feature type="domain" description="HTH luxR-type" evidence="2">
    <location>
        <begin position="261"/>
        <end position="326"/>
    </location>
</feature>
<dbReference type="SUPFAM" id="SSF46894">
    <property type="entry name" value="C-terminal effector domain of the bipartite response regulators"/>
    <property type="match status" value="1"/>
</dbReference>
<organism evidence="3 4">
    <name type="scientific">Curvibacter microcysteis</name>
    <dbReference type="NCBI Taxonomy" id="3026419"/>
    <lineage>
        <taxon>Bacteria</taxon>
        <taxon>Pseudomonadati</taxon>
        <taxon>Pseudomonadota</taxon>
        <taxon>Betaproteobacteria</taxon>
        <taxon>Burkholderiales</taxon>
        <taxon>Comamonadaceae</taxon>
        <taxon>Curvibacter</taxon>
    </lineage>
</organism>
<dbReference type="Proteomes" id="UP001528672">
    <property type="component" value="Unassembled WGS sequence"/>
</dbReference>
<evidence type="ECO:0000313" key="3">
    <source>
        <dbReference type="EMBL" id="MDD0814566.1"/>
    </source>
</evidence>
<dbReference type="Gene3D" id="1.10.10.10">
    <property type="entry name" value="Winged helix-like DNA-binding domain superfamily/Winged helix DNA-binding domain"/>
    <property type="match status" value="1"/>
</dbReference>
<evidence type="ECO:0000259" key="2">
    <source>
        <dbReference type="PROSITE" id="PS50043"/>
    </source>
</evidence>
<dbReference type="CDD" id="cd06170">
    <property type="entry name" value="LuxR_C_like"/>
    <property type="match status" value="1"/>
</dbReference>
<reference evidence="3 4" key="1">
    <citation type="submission" date="2023-02" db="EMBL/GenBank/DDBJ databases">
        <title>Bacterial whole genome sequence for Curvibacter sp. HBC28.</title>
        <authorList>
            <person name="Le V."/>
            <person name="Ko S.-R."/>
            <person name="Ahn C.-Y."/>
            <person name="Oh H.-M."/>
        </authorList>
    </citation>
    <scope>NUCLEOTIDE SEQUENCE [LARGE SCALE GENOMIC DNA]</scope>
    <source>
        <strain evidence="3 4">HBC28</strain>
    </source>
</reference>
<keyword evidence="4" id="KW-1185">Reference proteome</keyword>
<dbReference type="Pfam" id="PF00196">
    <property type="entry name" value="GerE"/>
    <property type="match status" value="1"/>
</dbReference>
<evidence type="ECO:0000256" key="1">
    <source>
        <dbReference type="ARBA" id="ARBA00023125"/>
    </source>
</evidence>
<dbReference type="PANTHER" id="PTHR43214:SF38">
    <property type="entry name" value="NITRATE_NITRITE RESPONSE REGULATOR PROTEIN NARL"/>
    <property type="match status" value="1"/>
</dbReference>
<sequence length="338" mass="37881">MKLTPFLLDLYHDASVARADALGQQALRQLRTHMHFDSAAIYSMSLFESQDMRFNACLSYGNGIEKIRYRLAQVTSERLTPEGRVSSQDRLIQRAMDRPGQTFAQDVTGIANQRLRDYAALFETRHAMLHTQRTGHHFALVSLWRAQAKRAYLQSEVALADQTLPHILNAMTLADKWATHQDTGASSPSCELITDLSGHIIVATPQARDWLALEWPEFPGVSLPPPLLNPLLNSPQDRYKGRRITARLERCGDVLRFRLERLQGHAELTASEQRVAALAAQGLSYKEIAREQGNSPATVRNQLHSVYGKLNIQGKAALAYWGQNHLKAPARGGHHPMP</sequence>
<dbReference type="InterPro" id="IPR039420">
    <property type="entry name" value="WalR-like"/>
</dbReference>
<dbReference type="PROSITE" id="PS50043">
    <property type="entry name" value="HTH_LUXR_2"/>
    <property type="match status" value="1"/>
</dbReference>
<dbReference type="InterPro" id="IPR016032">
    <property type="entry name" value="Sig_transdc_resp-reg_C-effctor"/>
</dbReference>
<dbReference type="InterPro" id="IPR000792">
    <property type="entry name" value="Tscrpt_reg_LuxR_C"/>
</dbReference>
<dbReference type="PRINTS" id="PR00038">
    <property type="entry name" value="HTHLUXR"/>
</dbReference>
<name>A0ABT5MDR6_9BURK</name>
<dbReference type="RefSeq" id="WP_273926199.1">
    <property type="nucleotide sequence ID" value="NZ_JAQSIO010000002.1"/>
</dbReference>
<accession>A0ABT5MDR6</accession>
<evidence type="ECO:0000313" key="4">
    <source>
        <dbReference type="Proteomes" id="UP001528672"/>
    </source>
</evidence>
<dbReference type="SMART" id="SM00421">
    <property type="entry name" value="HTH_LUXR"/>
    <property type="match status" value="1"/>
</dbReference>
<proteinExistence type="predicted"/>
<comment type="caution">
    <text evidence="3">The sequence shown here is derived from an EMBL/GenBank/DDBJ whole genome shotgun (WGS) entry which is preliminary data.</text>
</comment>
<keyword evidence="1" id="KW-0238">DNA-binding</keyword>
<protein>
    <submittedName>
        <fullName evidence="3">Helix-turn-helix transcriptional regulator</fullName>
    </submittedName>
</protein>
<gene>
    <name evidence="3" type="ORF">PSQ39_07990</name>
</gene>
<dbReference type="PANTHER" id="PTHR43214">
    <property type="entry name" value="TWO-COMPONENT RESPONSE REGULATOR"/>
    <property type="match status" value="1"/>
</dbReference>